<dbReference type="OrthoDB" id="9813804at2"/>
<dbReference type="EMBL" id="ATJV01000043">
    <property type="protein sequence ID" value="EPZ16605.1"/>
    <property type="molecule type" value="Genomic_DNA"/>
</dbReference>
<name>S9ZH10_9RHOO</name>
<keyword evidence="2" id="KW-0472">Membrane</keyword>
<dbReference type="NCBIfam" id="NF009316">
    <property type="entry name" value="PRK12674.1-5"/>
    <property type="match status" value="1"/>
</dbReference>
<dbReference type="RefSeq" id="WP_021248362.1">
    <property type="nucleotide sequence ID" value="NZ_ATJV01000043.1"/>
</dbReference>
<dbReference type="GO" id="GO:0015385">
    <property type="term" value="F:sodium:proton antiporter activity"/>
    <property type="evidence" value="ECO:0007669"/>
    <property type="project" value="TreeGrafter"/>
</dbReference>
<comment type="caution">
    <text evidence="3">The sequence shown here is derived from an EMBL/GenBank/DDBJ whole genome shotgun (WGS) entry which is preliminary data.</text>
</comment>
<accession>S9ZH10</accession>
<keyword evidence="4" id="KW-1185">Reference proteome</keyword>
<organism evidence="3 4">
    <name type="scientific">Thauera terpenica 58Eu</name>
    <dbReference type="NCBI Taxonomy" id="1348657"/>
    <lineage>
        <taxon>Bacteria</taxon>
        <taxon>Pseudomonadati</taxon>
        <taxon>Pseudomonadota</taxon>
        <taxon>Betaproteobacteria</taxon>
        <taxon>Rhodocyclales</taxon>
        <taxon>Zoogloeaceae</taxon>
        <taxon>Thauera</taxon>
    </lineage>
</organism>
<dbReference type="PANTHER" id="PTHR34703">
    <property type="entry name" value="ANTIPORTER SUBUNIT MNHG2-RELATED"/>
    <property type="match status" value="1"/>
</dbReference>
<gene>
    <name evidence="3" type="ORF">M622_11890</name>
</gene>
<sequence>MNLVFEILVAVLIIIGGVFTLIGSWGMVKLPELMSRLHAPTKATTLGVGGALLASMLYFAAFKSHLSLHELLISMFLFLTAPITAHFLAKAHIHRHVDPVRELPRPDGHGWGTFEAPHDAAAEMKAVMDDGPDPAAAEKAHNDDAGRSPR</sequence>
<protein>
    <recommendedName>
        <fullName evidence="5">Cation:proton antiporter</fullName>
    </recommendedName>
</protein>
<dbReference type="NCBIfam" id="TIGR01300">
    <property type="entry name" value="CPA3_mnhG_phaG"/>
    <property type="match status" value="1"/>
</dbReference>
<dbReference type="Proteomes" id="UP000015455">
    <property type="component" value="Unassembled WGS sequence"/>
</dbReference>
<evidence type="ECO:0008006" key="5">
    <source>
        <dbReference type="Google" id="ProtNLM"/>
    </source>
</evidence>
<keyword evidence="2" id="KW-1133">Transmembrane helix</keyword>
<feature type="region of interest" description="Disordered" evidence="1">
    <location>
        <begin position="125"/>
        <end position="150"/>
    </location>
</feature>
<dbReference type="eggNOG" id="COG1320">
    <property type="taxonomic scope" value="Bacteria"/>
</dbReference>
<evidence type="ECO:0000256" key="2">
    <source>
        <dbReference type="SAM" id="Phobius"/>
    </source>
</evidence>
<feature type="transmembrane region" description="Helical" evidence="2">
    <location>
        <begin position="40"/>
        <end position="59"/>
    </location>
</feature>
<proteinExistence type="predicted"/>
<feature type="compositionally biased region" description="Basic and acidic residues" evidence="1">
    <location>
        <begin position="136"/>
        <end position="150"/>
    </location>
</feature>
<evidence type="ECO:0000313" key="3">
    <source>
        <dbReference type="EMBL" id="EPZ16605.1"/>
    </source>
</evidence>
<dbReference type="InterPro" id="IPR005133">
    <property type="entry name" value="PhaG_MnhG_YufB"/>
</dbReference>
<feature type="transmembrane region" description="Helical" evidence="2">
    <location>
        <begin position="6"/>
        <end position="28"/>
    </location>
</feature>
<reference evidence="3 4" key="1">
    <citation type="submission" date="2013-06" db="EMBL/GenBank/DDBJ databases">
        <title>Draft genome sequence of Thauera terpenica.</title>
        <authorList>
            <person name="Liu B."/>
            <person name="Frostegard A.H."/>
            <person name="Shapleigh J.P."/>
        </authorList>
    </citation>
    <scope>NUCLEOTIDE SEQUENCE [LARGE SCALE GENOMIC DNA]</scope>
    <source>
        <strain evidence="3 4">58Eu</strain>
    </source>
</reference>
<evidence type="ECO:0000256" key="1">
    <source>
        <dbReference type="SAM" id="MobiDB-lite"/>
    </source>
</evidence>
<dbReference type="AlphaFoldDB" id="S9ZH10"/>
<dbReference type="STRING" id="1348657.M622_11890"/>
<dbReference type="Pfam" id="PF03334">
    <property type="entry name" value="PhaG_MnhG_YufB"/>
    <property type="match status" value="1"/>
</dbReference>
<evidence type="ECO:0000313" key="4">
    <source>
        <dbReference type="Proteomes" id="UP000015455"/>
    </source>
</evidence>
<keyword evidence="2" id="KW-0812">Transmembrane</keyword>
<dbReference type="PANTHER" id="PTHR34703:SF1">
    <property type="entry name" value="ANTIPORTER SUBUNIT MNHG2-RELATED"/>
    <property type="match status" value="1"/>
</dbReference>
<feature type="transmembrane region" description="Helical" evidence="2">
    <location>
        <begin position="71"/>
        <end position="89"/>
    </location>
</feature>
<dbReference type="PATRIC" id="fig|1348657.5.peg.920"/>